<organism evidence="1 2">
    <name type="scientific">Paramecium pentaurelia</name>
    <dbReference type="NCBI Taxonomy" id="43138"/>
    <lineage>
        <taxon>Eukaryota</taxon>
        <taxon>Sar</taxon>
        <taxon>Alveolata</taxon>
        <taxon>Ciliophora</taxon>
        <taxon>Intramacronucleata</taxon>
        <taxon>Oligohymenophorea</taxon>
        <taxon>Peniculida</taxon>
        <taxon>Parameciidae</taxon>
        <taxon>Paramecium</taxon>
    </lineage>
</organism>
<sequence>MDREHLQNFSIIIAKSFWIKKKEKDIIINAKICSNKMKSDQNIYFANKKLNSNVLTDQQPKLFILRNQQCNDVKRSFTIFKSQQSIIISQEIEFGFLKYSLKRYKNHQKSIIINLLQIQYIPKIQDFKIKKVLTQKQNEIVQT</sequence>
<dbReference type="EMBL" id="CAJJDO010000051">
    <property type="protein sequence ID" value="CAD8169699.1"/>
    <property type="molecule type" value="Genomic_DNA"/>
</dbReference>
<evidence type="ECO:0000313" key="1">
    <source>
        <dbReference type="EMBL" id="CAD8169699.1"/>
    </source>
</evidence>
<accession>A0A8S1V1L8</accession>
<name>A0A8S1V1L8_9CILI</name>
<gene>
    <name evidence="1" type="ORF">PPENT_87.1.T0510204</name>
</gene>
<dbReference type="Proteomes" id="UP000689195">
    <property type="component" value="Unassembled WGS sequence"/>
</dbReference>
<evidence type="ECO:0000313" key="2">
    <source>
        <dbReference type="Proteomes" id="UP000689195"/>
    </source>
</evidence>
<keyword evidence="2" id="KW-1185">Reference proteome</keyword>
<comment type="caution">
    <text evidence="1">The sequence shown here is derived from an EMBL/GenBank/DDBJ whole genome shotgun (WGS) entry which is preliminary data.</text>
</comment>
<protein>
    <submittedName>
        <fullName evidence="1">Uncharacterized protein</fullName>
    </submittedName>
</protein>
<dbReference type="AlphaFoldDB" id="A0A8S1V1L8"/>
<reference evidence="1" key="1">
    <citation type="submission" date="2021-01" db="EMBL/GenBank/DDBJ databases">
        <authorList>
            <consortium name="Genoscope - CEA"/>
            <person name="William W."/>
        </authorList>
    </citation>
    <scope>NUCLEOTIDE SEQUENCE</scope>
</reference>
<proteinExistence type="predicted"/>